<comment type="caution">
    <text evidence="2">The sequence shown here is derived from an EMBL/GenBank/DDBJ whole genome shotgun (WGS) entry which is preliminary data.</text>
</comment>
<dbReference type="InterPro" id="IPR029069">
    <property type="entry name" value="HotDog_dom_sf"/>
</dbReference>
<sequence length="149" mass="16520">MVFYYEDMQEGMLLMSPARTVTEADIVNFAGVSGDFNALHMDAEYAQGHPFGRRAAHGLLVLAITSGLCSRMLFSQLTASSRLALAGLDCQWLKPVFIGDTIRVQMSVHSRTPSATRVGTGVVCFLRRVFNQDGTEVLRSTWNVLMKMR</sequence>
<reference evidence="2 3" key="1">
    <citation type="submission" date="2020-07" db="EMBL/GenBank/DDBJ databases">
        <title>Taxonomic revisions and descriptions of new bacterial species based on genomic comparisons in the high-G+C-content subgroup of the family Alcaligenaceae.</title>
        <authorList>
            <person name="Szabo A."/>
            <person name="Felfoldi T."/>
        </authorList>
    </citation>
    <scope>NUCLEOTIDE SEQUENCE [LARGE SCALE GENOMIC DNA]</scope>
    <source>
        <strain evidence="2 3">DSM 25264</strain>
    </source>
</reference>
<dbReference type="AlphaFoldDB" id="A0A853F743"/>
<keyword evidence="3" id="KW-1185">Reference proteome</keyword>
<dbReference type="SUPFAM" id="SSF54637">
    <property type="entry name" value="Thioesterase/thiol ester dehydrase-isomerase"/>
    <property type="match status" value="1"/>
</dbReference>
<dbReference type="Pfam" id="PF01575">
    <property type="entry name" value="MaoC_dehydratas"/>
    <property type="match status" value="1"/>
</dbReference>
<dbReference type="OrthoDB" id="9800237at2"/>
<dbReference type="InterPro" id="IPR002539">
    <property type="entry name" value="MaoC-like_dom"/>
</dbReference>
<evidence type="ECO:0000313" key="2">
    <source>
        <dbReference type="EMBL" id="NYT35913.1"/>
    </source>
</evidence>
<organism evidence="2 3">
    <name type="scientific">Allopusillimonas soli</name>
    <dbReference type="NCBI Taxonomy" id="659016"/>
    <lineage>
        <taxon>Bacteria</taxon>
        <taxon>Pseudomonadati</taxon>
        <taxon>Pseudomonadota</taxon>
        <taxon>Betaproteobacteria</taxon>
        <taxon>Burkholderiales</taxon>
        <taxon>Alcaligenaceae</taxon>
        <taxon>Allopusillimonas</taxon>
    </lineage>
</organism>
<dbReference type="EMBL" id="JACCEW010000001">
    <property type="protein sequence ID" value="NYT35913.1"/>
    <property type="molecule type" value="Genomic_DNA"/>
</dbReference>
<gene>
    <name evidence="2" type="ORF">H0A68_03440</name>
</gene>
<feature type="domain" description="MaoC-like" evidence="1">
    <location>
        <begin position="15"/>
        <end position="112"/>
    </location>
</feature>
<evidence type="ECO:0000313" key="3">
    <source>
        <dbReference type="Proteomes" id="UP000580517"/>
    </source>
</evidence>
<evidence type="ECO:0000259" key="1">
    <source>
        <dbReference type="Pfam" id="PF01575"/>
    </source>
</evidence>
<protein>
    <submittedName>
        <fullName evidence="2">Acyl dehydratase</fullName>
    </submittedName>
</protein>
<dbReference type="PANTHER" id="PTHR43664:SF1">
    <property type="entry name" value="BETA-METHYLMALYL-COA DEHYDRATASE"/>
    <property type="match status" value="1"/>
</dbReference>
<dbReference type="Proteomes" id="UP000580517">
    <property type="component" value="Unassembled WGS sequence"/>
</dbReference>
<name>A0A853F743_9BURK</name>
<proteinExistence type="predicted"/>
<dbReference type="Gene3D" id="3.10.129.10">
    <property type="entry name" value="Hotdog Thioesterase"/>
    <property type="match status" value="1"/>
</dbReference>
<dbReference type="PANTHER" id="PTHR43664">
    <property type="entry name" value="MONOAMINE OXIDASE-RELATED"/>
    <property type="match status" value="1"/>
</dbReference>
<accession>A0A853F743</accession>
<dbReference type="InterPro" id="IPR052342">
    <property type="entry name" value="MCH/BMMD"/>
</dbReference>